<keyword evidence="3" id="KW-0560">Oxidoreductase</keyword>
<dbReference type="Pfam" id="PF00106">
    <property type="entry name" value="adh_short"/>
    <property type="match status" value="1"/>
</dbReference>
<sequence length="526" mass="56408">MPLFQPTLHAPPDEPTLEGHTIIITGSNSGIGLETARQLLLRRASTVILAVRNIHKGELAKASLLSDPAVRQHANPAATVAVMELDMADYDSVAHFAAAVTATLPQLHLLVLNAGCGGVGDAGAKKKSSVVERNSSESSASSSNGGSSSVGGSSSTSSSGGGSGGGGGGGERRRGGEAEGGGARVGGGVGTGGAESSNGEINNTNTNRHERTLQVNYLSNVLLLLALLPLLRATAALCGRPSRVTWTGSRAHALTARTSVAHLPPFRPGDSVLGRLDQAAAEVDHHHHHNRGYRRRNRRRGESPGGERHRHHHPQPQPQQQQQQQQQQREVEEGEEGQGARKGEKGGAAGGGKRLQQWRHYFDPFTRYADSKLLAVFFLYELRRRLGVLEDGEGEGGGVVVNMFCPGMVDTRIGDALPWYLRLPWNAMKVLQARSVEQAGWVAVNAAVVAGEESHGRFLGDMEVFEETDFIKSEDGRKIQAMLWEETVAEMSKLMEVPEWMKTGGSSEHEIVSEKNLMMHADMSDR</sequence>
<feature type="region of interest" description="Disordered" evidence="4">
    <location>
        <begin position="123"/>
        <end position="207"/>
    </location>
</feature>
<evidence type="ECO:0000256" key="4">
    <source>
        <dbReference type="SAM" id="MobiDB-lite"/>
    </source>
</evidence>
<dbReference type="Gene3D" id="3.40.50.720">
    <property type="entry name" value="NAD(P)-binding Rossmann-like Domain"/>
    <property type="match status" value="1"/>
</dbReference>
<dbReference type="InterPro" id="IPR036291">
    <property type="entry name" value="NAD(P)-bd_dom_sf"/>
</dbReference>
<gene>
    <name evidence="5" type="primary">yanD</name>
    <name evidence="5" type="ORF">DIS24_g12328</name>
</gene>
<dbReference type="SUPFAM" id="SSF51735">
    <property type="entry name" value="NAD(P)-binding Rossmann-fold domains"/>
    <property type="match status" value="1"/>
</dbReference>
<keyword evidence="6" id="KW-1185">Reference proteome</keyword>
<comment type="caution">
    <text evidence="5">The sequence shown here is derived from an EMBL/GenBank/DDBJ whole genome shotgun (WGS) entry which is preliminary data.</text>
</comment>
<evidence type="ECO:0000313" key="5">
    <source>
        <dbReference type="EMBL" id="KAK0609388.1"/>
    </source>
</evidence>
<dbReference type="EMBL" id="JAUJDW010000251">
    <property type="protein sequence ID" value="KAK0609388.1"/>
    <property type="molecule type" value="Genomic_DNA"/>
</dbReference>
<feature type="compositionally biased region" description="Gly residues" evidence="4">
    <location>
        <begin position="159"/>
        <end position="169"/>
    </location>
</feature>
<name>A0AA39WA31_9PEZI</name>
<protein>
    <submittedName>
        <fullName evidence="5">Short chain dehydrogenase yanD</fullName>
    </submittedName>
</protein>
<accession>A0AA39WA31</accession>
<evidence type="ECO:0000313" key="6">
    <source>
        <dbReference type="Proteomes" id="UP001175001"/>
    </source>
</evidence>
<keyword evidence="2" id="KW-0521">NADP</keyword>
<dbReference type="AlphaFoldDB" id="A0AA39WA31"/>
<feature type="compositionally biased region" description="Gly residues" evidence="4">
    <location>
        <begin position="178"/>
        <end position="193"/>
    </location>
</feature>
<reference evidence="5" key="1">
    <citation type="submission" date="2023-06" db="EMBL/GenBank/DDBJ databases">
        <title>Multi-omics analyses reveal the molecular pathogenesis toolkit of Lasiodiplodia hormozganensis, a cross-kingdom pathogen.</title>
        <authorList>
            <person name="Felix C."/>
            <person name="Meneses R."/>
            <person name="Goncalves M.F.M."/>
            <person name="Tilleman L."/>
            <person name="Duarte A.S."/>
            <person name="Jorrin-Novo J.V."/>
            <person name="Van De Peer Y."/>
            <person name="Deforce D."/>
            <person name="Van Nieuwerburgh F."/>
            <person name="Esteves A.C."/>
            <person name="Alves A."/>
        </authorList>
    </citation>
    <scope>NUCLEOTIDE SEQUENCE</scope>
    <source>
        <strain evidence="5">CBS 339.90</strain>
    </source>
</reference>
<comment type="similarity">
    <text evidence="1">Belongs to the short-chain dehydrogenases/reductases (SDR) family.</text>
</comment>
<dbReference type="Proteomes" id="UP001175001">
    <property type="component" value="Unassembled WGS sequence"/>
</dbReference>
<evidence type="ECO:0000256" key="1">
    <source>
        <dbReference type="ARBA" id="ARBA00006484"/>
    </source>
</evidence>
<organism evidence="5 6">
    <name type="scientific">Lasiodiplodia hormozganensis</name>
    <dbReference type="NCBI Taxonomy" id="869390"/>
    <lineage>
        <taxon>Eukaryota</taxon>
        <taxon>Fungi</taxon>
        <taxon>Dikarya</taxon>
        <taxon>Ascomycota</taxon>
        <taxon>Pezizomycotina</taxon>
        <taxon>Dothideomycetes</taxon>
        <taxon>Dothideomycetes incertae sedis</taxon>
        <taxon>Botryosphaeriales</taxon>
        <taxon>Botryosphaeriaceae</taxon>
        <taxon>Lasiodiplodia</taxon>
    </lineage>
</organism>
<feature type="region of interest" description="Disordered" evidence="4">
    <location>
        <begin position="282"/>
        <end position="352"/>
    </location>
</feature>
<dbReference type="GO" id="GO:0016491">
    <property type="term" value="F:oxidoreductase activity"/>
    <property type="evidence" value="ECO:0007669"/>
    <property type="project" value="UniProtKB-KW"/>
</dbReference>
<dbReference type="PANTHER" id="PTHR24320">
    <property type="entry name" value="RETINOL DEHYDROGENASE"/>
    <property type="match status" value="1"/>
</dbReference>
<dbReference type="InterPro" id="IPR002347">
    <property type="entry name" value="SDR_fam"/>
</dbReference>
<dbReference type="PANTHER" id="PTHR24320:SF252">
    <property type="entry name" value="DEHYDROGENASE_REDUCTASE FAMILY PROTEIN, PUTATIVE (AFU_ORTHOLOGUE AFUA_3G08550)-RELATED"/>
    <property type="match status" value="1"/>
</dbReference>
<feature type="compositionally biased region" description="Low complexity" evidence="4">
    <location>
        <begin position="131"/>
        <end position="158"/>
    </location>
</feature>
<evidence type="ECO:0000256" key="2">
    <source>
        <dbReference type="ARBA" id="ARBA00022857"/>
    </source>
</evidence>
<evidence type="ECO:0000256" key="3">
    <source>
        <dbReference type="ARBA" id="ARBA00023002"/>
    </source>
</evidence>
<proteinExistence type="inferred from homology"/>
<feature type="compositionally biased region" description="Basic residues" evidence="4">
    <location>
        <begin position="286"/>
        <end position="299"/>
    </location>
</feature>
<feature type="compositionally biased region" description="Low complexity" evidence="4">
    <location>
        <begin position="318"/>
        <end position="328"/>
    </location>
</feature>